<dbReference type="eggNOG" id="COG2077">
    <property type="taxonomic scope" value="Bacteria"/>
</dbReference>
<dbReference type="KEGG" id="phm:PSMK_08440"/>
<reference evidence="4 5" key="1">
    <citation type="submission" date="2012-02" db="EMBL/GenBank/DDBJ databases">
        <title>Complete genome sequence of Phycisphaera mikurensis NBRC 102666.</title>
        <authorList>
            <person name="Ankai A."/>
            <person name="Hosoyama A."/>
            <person name="Terui Y."/>
            <person name="Sekine M."/>
            <person name="Fukai R."/>
            <person name="Kato Y."/>
            <person name="Nakamura S."/>
            <person name="Yamada-Narita S."/>
            <person name="Kawakoshi A."/>
            <person name="Fukunaga Y."/>
            <person name="Yamazaki S."/>
            <person name="Fujita N."/>
        </authorList>
    </citation>
    <scope>NUCLEOTIDE SEQUENCE [LARGE SCALE GENOMIC DNA]</scope>
    <source>
        <strain evidence="5">NBRC 102666 / KCTC 22515 / FYK2301M01</strain>
    </source>
</reference>
<evidence type="ECO:0000256" key="1">
    <source>
        <dbReference type="ARBA" id="ARBA00023157"/>
    </source>
</evidence>
<dbReference type="PATRIC" id="fig|1142394.8.peg.873"/>
<dbReference type="PANTHER" id="PTHR43110:SF1">
    <property type="entry name" value="THIOL PEROXIDASE"/>
    <property type="match status" value="1"/>
</dbReference>
<dbReference type="OrthoDB" id="9781543at2"/>
<name>I0ICL5_PHYMF</name>
<dbReference type="AlphaFoldDB" id="I0ICL5"/>
<dbReference type="InterPro" id="IPR013766">
    <property type="entry name" value="Thioredoxin_domain"/>
</dbReference>
<dbReference type="InterPro" id="IPR002065">
    <property type="entry name" value="TPX"/>
</dbReference>
<keyword evidence="2" id="KW-0676">Redox-active center</keyword>
<dbReference type="NCBIfam" id="NF001808">
    <property type="entry name" value="PRK00522.1"/>
    <property type="match status" value="1"/>
</dbReference>
<evidence type="ECO:0000313" key="4">
    <source>
        <dbReference type="EMBL" id="BAM03003.1"/>
    </source>
</evidence>
<dbReference type="RefSeq" id="WP_014436223.1">
    <property type="nucleotide sequence ID" value="NC_017080.1"/>
</dbReference>
<evidence type="ECO:0000256" key="2">
    <source>
        <dbReference type="ARBA" id="ARBA00023284"/>
    </source>
</evidence>
<dbReference type="InterPro" id="IPR036249">
    <property type="entry name" value="Thioredoxin-like_sf"/>
</dbReference>
<evidence type="ECO:0000313" key="5">
    <source>
        <dbReference type="Proteomes" id="UP000007881"/>
    </source>
</evidence>
<organism evidence="4 5">
    <name type="scientific">Phycisphaera mikurensis (strain NBRC 102666 / KCTC 22515 / FYK2301M01)</name>
    <dbReference type="NCBI Taxonomy" id="1142394"/>
    <lineage>
        <taxon>Bacteria</taxon>
        <taxon>Pseudomonadati</taxon>
        <taxon>Planctomycetota</taxon>
        <taxon>Phycisphaerae</taxon>
        <taxon>Phycisphaerales</taxon>
        <taxon>Phycisphaeraceae</taxon>
        <taxon>Phycisphaera</taxon>
    </lineage>
</organism>
<dbReference type="EMBL" id="AP012338">
    <property type="protein sequence ID" value="BAM03003.1"/>
    <property type="molecule type" value="Genomic_DNA"/>
</dbReference>
<dbReference type="InterPro" id="IPR050455">
    <property type="entry name" value="Tpx_Peroxidase_subfamily"/>
</dbReference>
<dbReference type="HOGENOM" id="CLU_042529_12_0_0"/>
<keyword evidence="4" id="KW-0575">Peroxidase</keyword>
<proteinExistence type="predicted"/>
<dbReference type="Proteomes" id="UP000007881">
    <property type="component" value="Chromosome"/>
</dbReference>
<dbReference type="PANTHER" id="PTHR43110">
    <property type="entry name" value="THIOL PEROXIDASE"/>
    <property type="match status" value="1"/>
</dbReference>
<dbReference type="SUPFAM" id="SSF52833">
    <property type="entry name" value="Thioredoxin-like"/>
    <property type="match status" value="1"/>
</dbReference>
<gene>
    <name evidence="4" type="primary">tpx</name>
    <name evidence="4" type="ordered locus">PSMK_08440</name>
</gene>
<dbReference type="InterPro" id="IPR013740">
    <property type="entry name" value="Redoxin"/>
</dbReference>
<dbReference type="Pfam" id="PF08534">
    <property type="entry name" value="Redoxin"/>
    <property type="match status" value="1"/>
</dbReference>
<protein>
    <submittedName>
        <fullName evidence="4">Thiol peroxidase</fullName>
        <ecNumber evidence="4">1.11.1.-</ecNumber>
    </submittedName>
</protein>
<dbReference type="Gene3D" id="3.40.30.10">
    <property type="entry name" value="Glutaredoxin"/>
    <property type="match status" value="1"/>
</dbReference>
<dbReference type="CDD" id="cd03014">
    <property type="entry name" value="PRX_Atyp2cys"/>
    <property type="match status" value="1"/>
</dbReference>
<sequence>MTERDAAVTMKGSPKTLLGDELKVGDPAPAFKLTAVDFSEKTLQDYAGKVKLLVTVPSLDTDVCDAEIRRFNQEVGGLGDGVVTLVASMDLPMAQKRWCGHAEASNVHTLSDFMDHAFGTAYGVRIKEMGLLARTVMVIDRDDKLAYVQVVKDVADEPDYDAALAAAKSAAA</sequence>
<dbReference type="EC" id="1.11.1.-" evidence="4"/>
<feature type="domain" description="Thioredoxin" evidence="3">
    <location>
        <begin position="22"/>
        <end position="172"/>
    </location>
</feature>
<keyword evidence="1" id="KW-1015">Disulfide bond</keyword>
<keyword evidence="5" id="KW-1185">Reference proteome</keyword>
<dbReference type="STRING" id="1142394.PSMK_08440"/>
<dbReference type="GO" id="GO:0008379">
    <property type="term" value="F:thioredoxin peroxidase activity"/>
    <property type="evidence" value="ECO:0007669"/>
    <property type="project" value="InterPro"/>
</dbReference>
<accession>I0ICL5</accession>
<dbReference type="PROSITE" id="PS51352">
    <property type="entry name" value="THIOREDOXIN_2"/>
    <property type="match status" value="1"/>
</dbReference>
<evidence type="ECO:0000259" key="3">
    <source>
        <dbReference type="PROSITE" id="PS51352"/>
    </source>
</evidence>
<keyword evidence="4" id="KW-0560">Oxidoreductase</keyword>